<keyword evidence="4" id="KW-1185">Reference proteome</keyword>
<dbReference type="InterPro" id="IPR036928">
    <property type="entry name" value="AS_sf"/>
</dbReference>
<dbReference type="PANTHER" id="PTHR42678">
    <property type="entry name" value="AMIDASE"/>
    <property type="match status" value="1"/>
</dbReference>
<evidence type="ECO:0000259" key="2">
    <source>
        <dbReference type="Pfam" id="PF01425"/>
    </source>
</evidence>
<dbReference type="GeneID" id="92090772"/>
<evidence type="ECO:0000256" key="1">
    <source>
        <dbReference type="SAM" id="SignalP"/>
    </source>
</evidence>
<dbReference type="EMBL" id="JAQQWL010000006">
    <property type="protein sequence ID" value="KAK8069684.1"/>
    <property type="molecule type" value="Genomic_DNA"/>
</dbReference>
<reference evidence="3 4" key="1">
    <citation type="submission" date="2023-01" db="EMBL/GenBank/DDBJ databases">
        <title>Analysis of 21 Apiospora genomes using comparative genomics revels a genus with tremendous synthesis potential of carbohydrate active enzymes and secondary metabolites.</title>
        <authorList>
            <person name="Sorensen T."/>
        </authorList>
    </citation>
    <scope>NUCLEOTIDE SEQUENCE [LARGE SCALE GENOMIC DNA]</scope>
    <source>
        <strain evidence="3 4">CBS 135458</strain>
    </source>
</reference>
<feature type="signal peptide" evidence="1">
    <location>
        <begin position="1"/>
        <end position="22"/>
    </location>
</feature>
<sequence length="562" mass="58479">MMTSRFLPIVAGTIILLQAATAYSNLNTFDVREATIDGVHNALFTSLTTCRAVVSAFLSRIEAFNPTINAIISLNPDALSLADDLDRDLAAGNATGRKLFCIPILLKDNYNAVPMNTTGGSLALGGNRPTADAPTVRAFKDAGAIVLGKTNLHELALEGLSVSSLGGQTVNPYDPTRTPGGSSGGTGAALAASLAVLGTGTDTVNSLRSPASANGLVSVHPTWGLVSRAGIIPVSYTQDVVGPMARNVKDLAVALTVMTSVGYDEADNATALLHPPPSSSPDSMTASNCTDYSESLYGGGLTGLRIGVLDGFFNHSDSSETTPVNKAMSAMMGFLKSAGVDIVNITEPIYNATALAKLDVQTAEFREMMNAYLTDPNLNGTAPTSLNELYAGGKFLVIPGQYNYVNTSFVSSTNNASYATNKVGIQNLTLALRASFARDNLDAVLYPEQKNLVVKLGAPSQSGRNGILAALTGSPVVTVPVGFSPASNDAPVGVPIGMEILGLPLTEAKLLNIAAHVTQQYPVRKMPSFANQSVETTSYTEVPTVTPNNSNIPSEYPVGVLS</sequence>
<comment type="caution">
    <text evidence="3">The sequence shown here is derived from an EMBL/GenBank/DDBJ whole genome shotgun (WGS) entry which is preliminary data.</text>
</comment>
<dbReference type="SUPFAM" id="SSF75304">
    <property type="entry name" value="Amidase signature (AS) enzymes"/>
    <property type="match status" value="1"/>
</dbReference>
<evidence type="ECO:0000313" key="4">
    <source>
        <dbReference type="Proteomes" id="UP001480595"/>
    </source>
</evidence>
<evidence type="ECO:0000313" key="3">
    <source>
        <dbReference type="EMBL" id="KAK8069684.1"/>
    </source>
</evidence>
<organism evidence="3 4">
    <name type="scientific">Apiospora phragmitis</name>
    <dbReference type="NCBI Taxonomy" id="2905665"/>
    <lineage>
        <taxon>Eukaryota</taxon>
        <taxon>Fungi</taxon>
        <taxon>Dikarya</taxon>
        <taxon>Ascomycota</taxon>
        <taxon>Pezizomycotina</taxon>
        <taxon>Sordariomycetes</taxon>
        <taxon>Xylariomycetidae</taxon>
        <taxon>Amphisphaeriales</taxon>
        <taxon>Apiosporaceae</taxon>
        <taxon>Apiospora</taxon>
    </lineage>
</organism>
<dbReference type="PANTHER" id="PTHR42678:SF5">
    <property type="entry name" value="GLUTAMYL-TRNA(GLN) AMIDOTRANSFERASE SUBUNIT A"/>
    <property type="match status" value="1"/>
</dbReference>
<feature type="chain" id="PRO_5046499433" evidence="1">
    <location>
        <begin position="23"/>
        <end position="562"/>
    </location>
</feature>
<accession>A0ABR1VEN3</accession>
<dbReference type="Pfam" id="PF01425">
    <property type="entry name" value="Amidase"/>
    <property type="match status" value="1"/>
</dbReference>
<proteinExistence type="predicted"/>
<dbReference type="RefSeq" id="XP_066716978.1">
    <property type="nucleotide sequence ID" value="XM_066857709.1"/>
</dbReference>
<dbReference type="Proteomes" id="UP001480595">
    <property type="component" value="Unassembled WGS sequence"/>
</dbReference>
<protein>
    <submittedName>
        <fullName evidence="3">Amidase signature enzyme</fullName>
    </submittedName>
</protein>
<keyword evidence="1" id="KW-0732">Signal</keyword>
<gene>
    <name evidence="3" type="ORF">PG994_006300</name>
</gene>
<feature type="domain" description="Amidase" evidence="2">
    <location>
        <begin position="53"/>
        <end position="511"/>
    </location>
</feature>
<dbReference type="InterPro" id="IPR023631">
    <property type="entry name" value="Amidase_dom"/>
</dbReference>
<name>A0ABR1VEN3_9PEZI</name>
<dbReference type="Gene3D" id="3.90.1300.10">
    <property type="entry name" value="Amidase signature (AS) domain"/>
    <property type="match status" value="1"/>
</dbReference>